<dbReference type="InterPro" id="IPR051126">
    <property type="entry name" value="Thiosulfate_sulfurtransferase"/>
</dbReference>
<keyword evidence="2 4" id="KW-0808">Transferase</keyword>
<keyword evidence="1" id="KW-0677">Repeat</keyword>
<evidence type="ECO:0000259" key="3">
    <source>
        <dbReference type="PROSITE" id="PS50206"/>
    </source>
</evidence>
<reference evidence="4 5" key="1">
    <citation type="submission" date="2020-02" db="EMBL/GenBank/DDBJ databases">
        <title>Comparative genome analysis reveals the metabolism and evolution of the thermophilic archaeal genus Metallosphaera.</title>
        <authorList>
            <person name="Jiang C."/>
        </authorList>
    </citation>
    <scope>NUCLEOTIDE SEQUENCE [LARGE SCALE GENOMIC DNA]</scope>
    <source>
        <strain evidence="4 5">Ric-A</strain>
    </source>
</reference>
<dbReference type="SUPFAM" id="SSF52821">
    <property type="entry name" value="Rhodanese/Cell cycle control phosphatase"/>
    <property type="match status" value="2"/>
</dbReference>
<dbReference type="SMART" id="SM00450">
    <property type="entry name" value="RHOD"/>
    <property type="match status" value="2"/>
</dbReference>
<dbReference type="AlphaFoldDB" id="A0A6N0P0C4"/>
<sequence>MLISPDRLLANLKDYKIVEITYGSFGLDSYLEWHVPGAVPLSWSSFLHPLKRDFGPKERLEAKLGDAGITENDAVVLYSDLNNRYAFYAFWVMRAFGHKEVYVLNGGKSSWEFRELPKEKDKREPIPRKYEANEPNWKDRIFVWEILSKLGSDQFQLIDVRYREEFEGKVSTPPEHPNEEAQNSGHIPGAINIPWNNFFDKLTEELVPPDSLKLDLHSDKEVVVYCRTGARASLVWFYLKFLLNVEKVRLYDGSWSEWGNMVGVPIERGF</sequence>
<organism evidence="4 5">
    <name type="scientific">Metallosphaera tengchongensis</name>
    <dbReference type="NCBI Taxonomy" id="1532350"/>
    <lineage>
        <taxon>Archaea</taxon>
        <taxon>Thermoproteota</taxon>
        <taxon>Thermoprotei</taxon>
        <taxon>Sulfolobales</taxon>
        <taxon>Sulfolobaceae</taxon>
        <taxon>Metallosphaera</taxon>
    </lineage>
</organism>
<name>A0A6N0P0C4_9CREN</name>
<gene>
    <name evidence="4" type="ORF">GWK48_07140</name>
</gene>
<evidence type="ECO:0000256" key="2">
    <source>
        <dbReference type="RuleBase" id="RU000507"/>
    </source>
</evidence>
<dbReference type="Gene3D" id="3.40.250.10">
    <property type="entry name" value="Rhodanese-like domain"/>
    <property type="match status" value="2"/>
</dbReference>
<dbReference type="PANTHER" id="PTHR43855:SF1">
    <property type="entry name" value="THIOSULFATE SULFURTRANSFERASE"/>
    <property type="match status" value="1"/>
</dbReference>
<keyword evidence="5" id="KW-1185">Reference proteome</keyword>
<evidence type="ECO:0000256" key="1">
    <source>
        <dbReference type="ARBA" id="ARBA00022737"/>
    </source>
</evidence>
<protein>
    <recommendedName>
        <fullName evidence="2">Sulfurtransferase</fullName>
    </recommendedName>
</protein>
<dbReference type="OrthoDB" id="10492at2157"/>
<dbReference type="CDD" id="cd01448">
    <property type="entry name" value="TST_Repeat_1"/>
    <property type="match status" value="1"/>
</dbReference>
<feature type="domain" description="Rhodanese" evidence="3">
    <location>
        <begin position="151"/>
        <end position="267"/>
    </location>
</feature>
<dbReference type="InterPro" id="IPR001763">
    <property type="entry name" value="Rhodanese-like_dom"/>
</dbReference>
<dbReference type="PROSITE" id="PS00683">
    <property type="entry name" value="RHODANESE_2"/>
    <property type="match status" value="1"/>
</dbReference>
<dbReference type="KEGG" id="mten:GWK48_07140"/>
<accession>A0A6N0P0C4</accession>
<evidence type="ECO:0000313" key="4">
    <source>
        <dbReference type="EMBL" id="QKR01058.1"/>
    </source>
</evidence>
<dbReference type="Pfam" id="PF00581">
    <property type="entry name" value="Rhodanese"/>
    <property type="match status" value="2"/>
</dbReference>
<proteinExistence type="predicted"/>
<dbReference type="EMBL" id="CP049074">
    <property type="protein sequence ID" value="QKR01058.1"/>
    <property type="molecule type" value="Genomic_DNA"/>
</dbReference>
<feature type="domain" description="Rhodanese" evidence="3">
    <location>
        <begin position="11"/>
        <end position="120"/>
    </location>
</feature>
<dbReference type="PROSITE" id="PS50206">
    <property type="entry name" value="RHODANESE_3"/>
    <property type="match status" value="2"/>
</dbReference>
<dbReference type="InterPro" id="IPR036873">
    <property type="entry name" value="Rhodanese-like_dom_sf"/>
</dbReference>
<dbReference type="PANTHER" id="PTHR43855">
    <property type="entry name" value="THIOSULFATE SULFURTRANSFERASE"/>
    <property type="match status" value="1"/>
</dbReference>
<dbReference type="Proteomes" id="UP000509301">
    <property type="component" value="Chromosome"/>
</dbReference>
<evidence type="ECO:0000313" key="5">
    <source>
        <dbReference type="Proteomes" id="UP000509301"/>
    </source>
</evidence>
<dbReference type="CDD" id="cd01449">
    <property type="entry name" value="TST_Repeat_2"/>
    <property type="match status" value="1"/>
</dbReference>
<dbReference type="GO" id="GO:0004792">
    <property type="term" value="F:thiosulfate-cyanide sulfurtransferase activity"/>
    <property type="evidence" value="ECO:0007669"/>
    <property type="project" value="InterPro"/>
</dbReference>
<dbReference type="InterPro" id="IPR001307">
    <property type="entry name" value="Thiosulphate_STrfase_CS"/>
</dbReference>
<dbReference type="PROSITE" id="PS00380">
    <property type="entry name" value="RHODANESE_1"/>
    <property type="match status" value="1"/>
</dbReference>